<dbReference type="STRING" id="1137138.A0A067NCH9"/>
<dbReference type="OrthoDB" id="3366546at2759"/>
<feature type="compositionally biased region" description="Acidic residues" evidence="1">
    <location>
        <begin position="177"/>
        <end position="187"/>
    </location>
</feature>
<proteinExistence type="predicted"/>
<sequence>MPLDGHAYLVAQGWAGKGSGLREGAISRPLAIAQKKTLSGLGKDRDEAFPFWDQLSRYIFIPKGVYCTDLLVGDSLFSAASTSIKIKIADSDDESDDITVEKETTVFKRTGTGILCNRRPLLGTPATSSGSTTPSISAESSAASNASLLTLAKREAAKKGLYSRFFRGPVLGPEDGLVSEDKEEEDTKEGCGSGEITPEPETGGAGGERRRKRRKGPEREGDDGGEGGAGEGTEQGTSSCSAGVVGDVGEREKSERKRAKLERKRAREVRRQAKEERRKARELRKQEEEMQVEETRAAKVSGKGKRKESTQQHVVVSQGADGPQETGRDQKTKKRKKKRDGGDDLEDIKGADGVTKPLVSPSLVEHDSSASKPKKKRKRDSDQ</sequence>
<evidence type="ECO:0008006" key="4">
    <source>
        <dbReference type="Google" id="ProtNLM"/>
    </source>
</evidence>
<feature type="compositionally biased region" description="Basic residues" evidence="1">
    <location>
        <begin position="256"/>
        <end position="268"/>
    </location>
</feature>
<dbReference type="HOGENOM" id="CLU_721827_0_0_1"/>
<dbReference type="InParanoid" id="A0A067NCH9"/>
<feature type="compositionally biased region" description="Basic residues" evidence="1">
    <location>
        <begin position="372"/>
        <end position="383"/>
    </location>
</feature>
<organism evidence="2 3">
    <name type="scientific">Pleurotus ostreatus (strain PC15)</name>
    <name type="common">Oyster mushroom</name>
    <dbReference type="NCBI Taxonomy" id="1137138"/>
    <lineage>
        <taxon>Eukaryota</taxon>
        <taxon>Fungi</taxon>
        <taxon>Dikarya</taxon>
        <taxon>Basidiomycota</taxon>
        <taxon>Agaricomycotina</taxon>
        <taxon>Agaricomycetes</taxon>
        <taxon>Agaricomycetidae</taxon>
        <taxon>Agaricales</taxon>
        <taxon>Pleurotineae</taxon>
        <taxon>Pleurotaceae</taxon>
        <taxon>Pleurotus</taxon>
    </lineage>
</organism>
<feature type="region of interest" description="Disordered" evidence="1">
    <location>
        <begin position="170"/>
        <end position="383"/>
    </location>
</feature>
<feature type="compositionally biased region" description="Basic and acidic residues" evidence="1">
    <location>
        <begin position="269"/>
        <end position="297"/>
    </location>
</feature>
<dbReference type="EMBL" id="KL198010">
    <property type="protein sequence ID" value="KDQ25559.1"/>
    <property type="molecule type" value="Genomic_DNA"/>
</dbReference>
<feature type="compositionally biased region" description="Low complexity" evidence="1">
    <location>
        <begin position="121"/>
        <end position="140"/>
    </location>
</feature>
<evidence type="ECO:0000256" key="1">
    <source>
        <dbReference type="SAM" id="MobiDB-lite"/>
    </source>
</evidence>
<dbReference type="Proteomes" id="UP000027073">
    <property type="component" value="Unassembled WGS sequence"/>
</dbReference>
<accession>A0A067NCH9</accession>
<evidence type="ECO:0000313" key="3">
    <source>
        <dbReference type="Proteomes" id="UP000027073"/>
    </source>
</evidence>
<protein>
    <recommendedName>
        <fullName evidence="4">G-patch domain-containing protein</fullName>
    </recommendedName>
</protein>
<feature type="region of interest" description="Disordered" evidence="1">
    <location>
        <begin position="118"/>
        <end position="140"/>
    </location>
</feature>
<gene>
    <name evidence="2" type="ORF">PLEOSDRAFT_1106477</name>
</gene>
<reference evidence="3" key="1">
    <citation type="journal article" date="2014" name="Proc. Natl. Acad. Sci. U.S.A.">
        <title>Extensive sampling of basidiomycete genomes demonstrates inadequacy of the white-rot/brown-rot paradigm for wood decay fungi.</title>
        <authorList>
            <person name="Riley R."/>
            <person name="Salamov A.A."/>
            <person name="Brown D.W."/>
            <person name="Nagy L.G."/>
            <person name="Floudas D."/>
            <person name="Held B.W."/>
            <person name="Levasseur A."/>
            <person name="Lombard V."/>
            <person name="Morin E."/>
            <person name="Otillar R."/>
            <person name="Lindquist E.A."/>
            <person name="Sun H."/>
            <person name="LaButti K.M."/>
            <person name="Schmutz J."/>
            <person name="Jabbour D."/>
            <person name="Luo H."/>
            <person name="Baker S.E."/>
            <person name="Pisabarro A.G."/>
            <person name="Walton J.D."/>
            <person name="Blanchette R.A."/>
            <person name="Henrissat B."/>
            <person name="Martin F."/>
            <person name="Cullen D."/>
            <person name="Hibbett D.S."/>
            <person name="Grigoriev I.V."/>
        </authorList>
    </citation>
    <scope>NUCLEOTIDE SEQUENCE [LARGE SCALE GENOMIC DNA]</scope>
    <source>
        <strain evidence="3">PC15</strain>
    </source>
</reference>
<name>A0A067NCH9_PLEO1</name>
<evidence type="ECO:0000313" key="2">
    <source>
        <dbReference type="EMBL" id="KDQ25559.1"/>
    </source>
</evidence>
<dbReference type="VEuPathDB" id="FungiDB:PLEOSDRAFT_1106477"/>
<dbReference type="AlphaFoldDB" id="A0A067NCH9"/>